<name>A0A7W8F5X9_STREU</name>
<reference evidence="2 3" key="1">
    <citation type="submission" date="2020-08" db="EMBL/GenBank/DDBJ databases">
        <title>Genomic Encyclopedia of Type Strains, Phase III (KMG-III): the genomes of soil and plant-associated and newly described type strains.</title>
        <authorList>
            <person name="Whitman W."/>
        </authorList>
    </citation>
    <scope>NUCLEOTIDE SEQUENCE [LARGE SCALE GENOMIC DNA]</scope>
    <source>
        <strain evidence="2 3">CECT 3259</strain>
    </source>
</reference>
<dbReference type="Proteomes" id="UP000528608">
    <property type="component" value="Unassembled WGS sequence"/>
</dbReference>
<dbReference type="AlphaFoldDB" id="A0A7W8F5X9"/>
<evidence type="ECO:0000313" key="2">
    <source>
        <dbReference type="EMBL" id="MBB5123287.1"/>
    </source>
</evidence>
<gene>
    <name evidence="2" type="ORF">FHS36_006769</name>
</gene>
<protein>
    <recommendedName>
        <fullName evidence="4">Terminase</fullName>
    </recommendedName>
</protein>
<evidence type="ECO:0008006" key="4">
    <source>
        <dbReference type="Google" id="ProtNLM"/>
    </source>
</evidence>
<organism evidence="2 3">
    <name type="scientific">Streptomyces eurocidicus</name>
    <name type="common">Streptoverticillium eurocidicus</name>
    <dbReference type="NCBI Taxonomy" id="66423"/>
    <lineage>
        <taxon>Bacteria</taxon>
        <taxon>Bacillati</taxon>
        <taxon>Actinomycetota</taxon>
        <taxon>Actinomycetes</taxon>
        <taxon>Kitasatosporales</taxon>
        <taxon>Streptomycetaceae</taxon>
        <taxon>Streptomyces</taxon>
    </lineage>
</organism>
<evidence type="ECO:0000256" key="1">
    <source>
        <dbReference type="SAM" id="MobiDB-lite"/>
    </source>
</evidence>
<dbReference type="Gene3D" id="3.40.50.300">
    <property type="entry name" value="P-loop containing nucleotide triphosphate hydrolases"/>
    <property type="match status" value="1"/>
</dbReference>
<proteinExistence type="predicted"/>
<dbReference type="InterPro" id="IPR027417">
    <property type="entry name" value="P-loop_NTPase"/>
</dbReference>
<dbReference type="EMBL" id="JACHJF010000067">
    <property type="protein sequence ID" value="MBB5123287.1"/>
    <property type="molecule type" value="Genomic_DNA"/>
</dbReference>
<feature type="region of interest" description="Disordered" evidence="1">
    <location>
        <begin position="161"/>
        <end position="189"/>
    </location>
</feature>
<accession>A0A7W8F5X9</accession>
<sequence>MPLTGNTPPGVPHPTRSLGYGIIRWCQDYVLQPDGERAGEPWRFSPEQLRFVLWLYAIDERGRWLYRSAALRRAKGWGKTPLLAALAIVEFIGPARFSHFDDNGLPVGKRVPLPLVQIAATSLDQTANTRDQIRGMLAESPAEREFNLDIGKGLIQFKDGRPGRIEPVTSSSRGLEGARPTFARPRQERSCRGRAAAALLFATRSITSSNRIMAYTSGRPWIEMFRRRPAPVPG</sequence>
<dbReference type="RefSeq" id="WP_184744135.1">
    <property type="nucleotide sequence ID" value="NZ_JACHJF010000067.1"/>
</dbReference>
<comment type="caution">
    <text evidence="2">The sequence shown here is derived from an EMBL/GenBank/DDBJ whole genome shotgun (WGS) entry which is preliminary data.</text>
</comment>
<evidence type="ECO:0000313" key="3">
    <source>
        <dbReference type="Proteomes" id="UP000528608"/>
    </source>
</evidence>